<keyword evidence="1" id="KW-1133">Transmembrane helix</keyword>
<sequence length="212" mass="23781">MLETIENSRFNMMPQLNGLVLGAQQRSVPRHLSFRPPTFRSSKDIILGTHAIFGMTACVCIFLEPIVGLLRPAKTHKTRPVFYYVHFLLGYGAWCCAGTCKNSYVHLIAKHFSSGSTFEASSSLWMVTISPFRFDLQPSGWYGMAPRGLMIFYWSFLILAIAVMNADLKVALRKKQMNKPSYAMSDLSVVPPPESDIVLPMINVFMLAFATS</sequence>
<name>A0A183IRH2_9BILA</name>
<dbReference type="Proteomes" id="UP000270296">
    <property type="component" value="Unassembled WGS sequence"/>
</dbReference>
<feature type="transmembrane region" description="Helical" evidence="1">
    <location>
        <begin position="81"/>
        <end position="100"/>
    </location>
</feature>
<evidence type="ECO:0000256" key="1">
    <source>
        <dbReference type="SAM" id="Phobius"/>
    </source>
</evidence>
<dbReference type="WBParaSite" id="SBAD_0000646201-mRNA-1">
    <property type="protein sequence ID" value="SBAD_0000646201-mRNA-1"/>
    <property type="gene ID" value="SBAD_0000646201"/>
</dbReference>
<keyword evidence="3" id="KW-1185">Reference proteome</keyword>
<dbReference type="EMBL" id="UZAM01009576">
    <property type="protein sequence ID" value="VDP09537.1"/>
    <property type="molecule type" value="Genomic_DNA"/>
</dbReference>
<gene>
    <name evidence="2" type="ORF">SBAD_LOCUS6219</name>
</gene>
<evidence type="ECO:0000313" key="3">
    <source>
        <dbReference type="Proteomes" id="UP000270296"/>
    </source>
</evidence>
<dbReference type="AlphaFoldDB" id="A0A183IRH2"/>
<reference evidence="4" key="1">
    <citation type="submission" date="2016-06" db="UniProtKB">
        <authorList>
            <consortium name="WormBaseParasite"/>
        </authorList>
    </citation>
    <scope>IDENTIFICATION</scope>
</reference>
<dbReference type="OrthoDB" id="7733414at2759"/>
<feature type="transmembrane region" description="Helical" evidence="1">
    <location>
        <begin position="152"/>
        <end position="172"/>
    </location>
</feature>
<protein>
    <submittedName>
        <fullName evidence="4">Cytochrome b561 domain-containing protein</fullName>
    </submittedName>
</protein>
<proteinExistence type="predicted"/>
<accession>A0A183IRH2</accession>
<organism evidence="4">
    <name type="scientific">Soboliphyme baturini</name>
    <dbReference type="NCBI Taxonomy" id="241478"/>
    <lineage>
        <taxon>Eukaryota</taxon>
        <taxon>Metazoa</taxon>
        <taxon>Ecdysozoa</taxon>
        <taxon>Nematoda</taxon>
        <taxon>Enoplea</taxon>
        <taxon>Dorylaimia</taxon>
        <taxon>Dioctophymatida</taxon>
        <taxon>Dioctophymatoidea</taxon>
        <taxon>Soboliphymatidae</taxon>
        <taxon>Soboliphyme</taxon>
    </lineage>
</organism>
<keyword evidence="1" id="KW-0472">Membrane</keyword>
<feature type="transmembrane region" description="Helical" evidence="1">
    <location>
        <begin position="45"/>
        <end position="69"/>
    </location>
</feature>
<keyword evidence="1" id="KW-0812">Transmembrane</keyword>
<evidence type="ECO:0000313" key="4">
    <source>
        <dbReference type="WBParaSite" id="SBAD_0000646201-mRNA-1"/>
    </source>
</evidence>
<evidence type="ECO:0000313" key="2">
    <source>
        <dbReference type="EMBL" id="VDP09537.1"/>
    </source>
</evidence>
<reference evidence="2 3" key="2">
    <citation type="submission" date="2018-11" db="EMBL/GenBank/DDBJ databases">
        <authorList>
            <consortium name="Pathogen Informatics"/>
        </authorList>
    </citation>
    <scope>NUCLEOTIDE SEQUENCE [LARGE SCALE GENOMIC DNA]</scope>
</reference>